<dbReference type="EMBL" id="LCZI01000497">
    <property type="protein sequence ID" value="KKZ66356.1"/>
    <property type="molecule type" value="Genomic_DNA"/>
</dbReference>
<name>A0A0G2JAU8_9EURO</name>
<gene>
    <name evidence="2" type="ORF">EMCG_07857</name>
</gene>
<feature type="domain" description="2EXR" evidence="1">
    <location>
        <begin position="8"/>
        <end position="217"/>
    </location>
</feature>
<evidence type="ECO:0000313" key="3">
    <source>
        <dbReference type="Proteomes" id="UP000034164"/>
    </source>
</evidence>
<proteinExistence type="predicted"/>
<evidence type="ECO:0000313" key="2">
    <source>
        <dbReference type="EMBL" id="KKZ66356.1"/>
    </source>
</evidence>
<dbReference type="PANTHER" id="PTHR35910">
    <property type="entry name" value="2EXR DOMAIN-CONTAINING PROTEIN"/>
    <property type="match status" value="1"/>
</dbReference>
<dbReference type="PANTHER" id="PTHR35910:SF1">
    <property type="entry name" value="2EXR DOMAIN-CONTAINING PROTEIN"/>
    <property type="match status" value="1"/>
</dbReference>
<dbReference type="Proteomes" id="UP000034164">
    <property type="component" value="Unassembled WGS sequence"/>
</dbReference>
<dbReference type="AlphaFoldDB" id="A0A0G2JAU8"/>
<dbReference type="VEuPathDB" id="FungiDB:EMCG_07857"/>
<evidence type="ECO:0000259" key="1">
    <source>
        <dbReference type="Pfam" id="PF20150"/>
    </source>
</evidence>
<reference evidence="3" key="1">
    <citation type="journal article" date="2015" name="PLoS Genet.">
        <title>The dynamic genome and transcriptome of the human fungal pathogen Blastomyces and close relative Emmonsia.</title>
        <authorList>
            <person name="Munoz J.F."/>
            <person name="Gauthier G.M."/>
            <person name="Desjardins C.A."/>
            <person name="Gallo J.E."/>
            <person name="Holder J."/>
            <person name="Sullivan T.D."/>
            <person name="Marty A.J."/>
            <person name="Carmen J.C."/>
            <person name="Chen Z."/>
            <person name="Ding L."/>
            <person name="Gujja S."/>
            <person name="Magrini V."/>
            <person name="Misas E."/>
            <person name="Mitreva M."/>
            <person name="Priest M."/>
            <person name="Saif S."/>
            <person name="Whiston E.A."/>
            <person name="Young S."/>
            <person name="Zeng Q."/>
            <person name="Goldman W.E."/>
            <person name="Mardis E.R."/>
            <person name="Taylor J.W."/>
            <person name="McEwen J.G."/>
            <person name="Clay O.K."/>
            <person name="Klein B.S."/>
            <person name="Cuomo C.A."/>
        </authorList>
    </citation>
    <scope>NUCLEOTIDE SEQUENCE [LARGE SCALE GENOMIC DNA]</scope>
    <source>
        <strain evidence="3">UAMH 3008</strain>
    </source>
</reference>
<dbReference type="Pfam" id="PF20150">
    <property type="entry name" value="2EXR"/>
    <property type="match status" value="1"/>
</dbReference>
<comment type="caution">
    <text evidence="2">The sequence shown here is derived from an EMBL/GenBank/DDBJ whole genome shotgun (WGS) entry which is preliminary data.</text>
</comment>
<dbReference type="InterPro" id="IPR045518">
    <property type="entry name" value="2EXR"/>
</dbReference>
<accession>A0A0G2JAU8</accession>
<organism evidence="2 3">
    <name type="scientific">[Emmonsia] crescens</name>
    <dbReference type="NCBI Taxonomy" id="73230"/>
    <lineage>
        <taxon>Eukaryota</taxon>
        <taxon>Fungi</taxon>
        <taxon>Dikarya</taxon>
        <taxon>Ascomycota</taxon>
        <taxon>Pezizomycotina</taxon>
        <taxon>Eurotiomycetes</taxon>
        <taxon>Eurotiomycetidae</taxon>
        <taxon>Onygenales</taxon>
        <taxon>Ajellomycetaceae</taxon>
        <taxon>Emergomyces</taxon>
    </lineage>
</organism>
<sequence>MPSSPKTFHPFPRFPPEIRRVIYLLATPPRLVKLDEYPEPNRTTYDEFLASFGDKVPIPGNLKIHPSLAYFAQNWRNHIPVNNNSNNNPPRECWNVDVPRNPGSPRNIYSSSALPPAPPPLQTTLDSYGFSSSKPPYRPWTPTADVPEISAPWLADQPKLAWHFTRESILYSTAPIPPLLHTCVESRQVLMDYGYELAFRTRTAGPRTWFCFRDDVLYLRLWWSGVGEVLDGGQWNVGQLDAVDLRRVRRLALLYGADAYDERAAVKACQALRLFSGVEELFLAQKSLEWTWCSELDVTSKGVEGGEEEEEEEEERGDAWGWVECDVADALDRTLCWMSNLYCTGYDSRLLIRYEKAHNGDLSGFLDESLEMYETLLRQERDRVIRLEGQAATSSASSSSSSSSSSYYIPSPSWKMPSLKLVTLGPKPMLRQLLACRKRYWRNPQERDYRRQKLPHC</sequence>
<protein>
    <recommendedName>
        <fullName evidence="1">2EXR domain-containing protein</fullName>
    </recommendedName>
</protein>
<dbReference type="OrthoDB" id="3513892at2759"/>